<keyword evidence="1" id="KW-0812">Transmembrane</keyword>
<feature type="transmembrane region" description="Helical" evidence="1">
    <location>
        <begin position="57"/>
        <end position="79"/>
    </location>
</feature>
<feature type="domain" description="Sodium symporter small subunit" evidence="2">
    <location>
        <begin position="14"/>
        <end position="88"/>
    </location>
</feature>
<evidence type="ECO:0000313" key="4">
    <source>
        <dbReference type="Proteomes" id="UP001275436"/>
    </source>
</evidence>
<feature type="transmembrane region" description="Helical" evidence="1">
    <location>
        <begin position="24"/>
        <end position="45"/>
    </location>
</feature>
<dbReference type="RefSeq" id="WP_017796751.1">
    <property type="nucleotide sequence ID" value="NZ_BSKO01000001.1"/>
</dbReference>
<dbReference type="NCBIfam" id="TIGR03647">
    <property type="entry name" value="Na_symport_sm"/>
    <property type="match status" value="1"/>
</dbReference>
<proteinExistence type="predicted"/>
<organism evidence="3 4">
    <name type="scientific">Oceanobacillus kimchii</name>
    <dbReference type="NCBI Taxonomy" id="746691"/>
    <lineage>
        <taxon>Bacteria</taxon>
        <taxon>Bacillati</taxon>
        <taxon>Bacillota</taxon>
        <taxon>Bacilli</taxon>
        <taxon>Bacillales</taxon>
        <taxon>Bacillaceae</taxon>
        <taxon>Oceanobacillus</taxon>
    </lineage>
</organism>
<dbReference type="Pfam" id="PF13937">
    <property type="entry name" value="DUF4212"/>
    <property type="match status" value="1"/>
</dbReference>
<keyword evidence="4" id="KW-1185">Reference proteome</keyword>
<keyword evidence="1" id="KW-1133">Transmembrane helix</keyword>
<protein>
    <submittedName>
        <fullName evidence="3">Membrane protein</fullName>
    </submittedName>
</protein>
<reference evidence="3 4" key="1">
    <citation type="submission" date="2023-02" db="EMBL/GenBank/DDBJ databases">
        <title>Oceanobacillus kimchii IFOP_LL358 isolated form Alexandrium catenella lab strain.</title>
        <authorList>
            <person name="Gajardo G."/>
            <person name="Ueki S."/>
            <person name="Maruyama F."/>
        </authorList>
    </citation>
    <scope>NUCLEOTIDE SEQUENCE [LARGE SCALE GENOMIC DNA]</scope>
    <source>
        <strain evidence="3 4">IFOP_LL358</strain>
    </source>
</reference>
<gene>
    <name evidence="3" type="ORF">MACH08_18620</name>
</gene>
<keyword evidence="1" id="KW-0472">Membrane</keyword>
<accession>A0ABQ5TGT1</accession>
<evidence type="ECO:0000313" key="3">
    <source>
        <dbReference type="EMBL" id="GLO66078.1"/>
    </source>
</evidence>
<dbReference type="InterPro" id="IPR019886">
    <property type="entry name" value="Na_symporter_ssu"/>
</dbReference>
<dbReference type="Proteomes" id="UP001275436">
    <property type="component" value="Unassembled WGS sequence"/>
</dbReference>
<comment type="caution">
    <text evidence="3">The sequence shown here is derived from an EMBL/GenBank/DDBJ whole genome shotgun (WGS) entry which is preliminary data.</text>
</comment>
<evidence type="ECO:0000256" key="1">
    <source>
        <dbReference type="SAM" id="Phobius"/>
    </source>
</evidence>
<name>A0ABQ5TGT1_9BACI</name>
<evidence type="ECO:0000259" key="2">
    <source>
        <dbReference type="Pfam" id="PF13937"/>
    </source>
</evidence>
<dbReference type="EMBL" id="BSKO01000001">
    <property type="protein sequence ID" value="GLO66078.1"/>
    <property type="molecule type" value="Genomic_DNA"/>
</dbReference>
<sequence>MENKQNYQTLDDNQQKYWKKNLKLITILLAIWAIVGFGGGVLFAGPLSNVPFFGVSLSFWISQQGAILVFILLILVYAIRMDRLDKEYLDSIKNERQSHE</sequence>